<evidence type="ECO:0000313" key="2">
    <source>
        <dbReference type="Proteomes" id="UP000276133"/>
    </source>
</evidence>
<keyword evidence="2" id="KW-1185">Reference proteome</keyword>
<proteinExistence type="predicted"/>
<protein>
    <submittedName>
        <fullName evidence="1">Uncharacterized protein</fullName>
    </submittedName>
</protein>
<accession>A0A3M7S0V4</accession>
<dbReference type="Proteomes" id="UP000276133">
    <property type="component" value="Unassembled WGS sequence"/>
</dbReference>
<sequence length="113" mass="13237">MCKQEFVNATHIKHHRTVNKQVSCNFGIYFRNLENKQLYFFFDTHQNLKKARSYVTSSKTMVIWRNVIKSLYCVNQTNHSKNELYSIAHSKALQCNKVCCTLLQSISSLVDQT</sequence>
<gene>
    <name evidence="1" type="ORF">BpHYR1_036743</name>
</gene>
<comment type="caution">
    <text evidence="1">The sequence shown here is derived from an EMBL/GenBank/DDBJ whole genome shotgun (WGS) entry which is preliminary data.</text>
</comment>
<reference evidence="1 2" key="1">
    <citation type="journal article" date="2018" name="Sci. Rep.">
        <title>Genomic signatures of local adaptation to the degree of environmental predictability in rotifers.</title>
        <authorList>
            <person name="Franch-Gras L."/>
            <person name="Hahn C."/>
            <person name="Garcia-Roger E.M."/>
            <person name="Carmona M.J."/>
            <person name="Serra M."/>
            <person name="Gomez A."/>
        </authorList>
    </citation>
    <scope>NUCLEOTIDE SEQUENCE [LARGE SCALE GENOMIC DNA]</scope>
    <source>
        <strain evidence="1">HYR1</strain>
    </source>
</reference>
<name>A0A3M7S0V4_BRAPC</name>
<dbReference type="AlphaFoldDB" id="A0A3M7S0V4"/>
<evidence type="ECO:0000313" key="1">
    <source>
        <dbReference type="EMBL" id="RNA29270.1"/>
    </source>
</evidence>
<organism evidence="1 2">
    <name type="scientific">Brachionus plicatilis</name>
    <name type="common">Marine rotifer</name>
    <name type="synonym">Brachionus muelleri</name>
    <dbReference type="NCBI Taxonomy" id="10195"/>
    <lineage>
        <taxon>Eukaryota</taxon>
        <taxon>Metazoa</taxon>
        <taxon>Spiralia</taxon>
        <taxon>Gnathifera</taxon>
        <taxon>Rotifera</taxon>
        <taxon>Eurotatoria</taxon>
        <taxon>Monogononta</taxon>
        <taxon>Pseudotrocha</taxon>
        <taxon>Ploima</taxon>
        <taxon>Brachionidae</taxon>
        <taxon>Brachionus</taxon>
    </lineage>
</organism>
<dbReference type="EMBL" id="REGN01002255">
    <property type="protein sequence ID" value="RNA29270.1"/>
    <property type="molecule type" value="Genomic_DNA"/>
</dbReference>